<proteinExistence type="predicted"/>
<dbReference type="Gene3D" id="1.20.930.20">
    <property type="entry name" value="Adaptor protein Cbl, N-terminal domain"/>
    <property type="match status" value="1"/>
</dbReference>
<dbReference type="Proteomes" id="UP000053593">
    <property type="component" value="Unassembled WGS sequence"/>
</dbReference>
<keyword evidence="2" id="KW-1185">Reference proteome</keyword>
<sequence length="180" mass="20329">MFFFRYITMSDSRDSTFRKLRKVFQHSRSSSPAPSKPLAQKARQLLDVVHSLTKRIEPLLDNTPAKPAFGIFNTLVDLLESYEQNNEQVDLCLDQIMGRLKIVDENVALGDGNLGQGIKKSVGDFTRVLQETQQNLESFKGKKAWKKVLKMDQATQIITGAIMKINEVTKTFSVGFSSSR</sequence>
<evidence type="ECO:0000313" key="2">
    <source>
        <dbReference type="Proteomes" id="UP000053593"/>
    </source>
</evidence>
<accession>A0A0D0C726</accession>
<reference evidence="1 2" key="1">
    <citation type="submission" date="2014-04" db="EMBL/GenBank/DDBJ databases">
        <title>Evolutionary Origins and Diversification of the Mycorrhizal Mutualists.</title>
        <authorList>
            <consortium name="DOE Joint Genome Institute"/>
            <consortium name="Mycorrhizal Genomics Consortium"/>
            <person name="Kohler A."/>
            <person name="Kuo A."/>
            <person name="Nagy L.G."/>
            <person name="Floudas D."/>
            <person name="Copeland A."/>
            <person name="Barry K.W."/>
            <person name="Cichocki N."/>
            <person name="Veneault-Fourrey C."/>
            <person name="LaButti K."/>
            <person name="Lindquist E.A."/>
            <person name="Lipzen A."/>
            <person name="Lundell T."/>
            <person name="Morin E."/>
            <person name="Murat C."/>
            <person name="Riley R."/>
            <person name="Ohm R."/>
            <person name="Sun H."/>
            <person name="Tunlid A."/>
            <person name="Henrissat B."/>
            <person name="Grigoriev I.V."/>
            <person name="Hibbett D.S."/>
            <person name="Martin F."/>
        </authorList>
    </citation>
    <scope>NUCLEOTIDE SEQUENCE [LARGE SCALE GENOMIC DNA]</scope>
    <source>
        <strain evidence="1 2">FD-317 M1</strain>
    </source>
</reference>
<organism evidence="1 2">
    <name type="scientific">Collybiopsis luxurians FD-317 M1</name>
    <dbReference type="NCBI Taxonomy" id="944289"/>
    <lineage>
        <taxon>Eukaryota</taxon>
        <taxon>Fungi</taxon>
        <taxon>Dikarya</taxon>
        <taxon>Basidiomycota</taxon>
        <taxon>Agaricomycotina</taxon>
        <taxon>Agaricomycetes</taxon>
        <taxon>Agaricomycetidae</taxon>
        <taxon>Agaricales</taxon>
        <taxon>Marasmiineae</taxon>
        <taxon>Omphalotaceae</taxon>
        <taxon>Collybiopsis</taxon>
        <taxon>Collybiopsis luxurians</taxon>
    </lineage>
</organism>
<evidence type="ECO:0000313" key="1">
    <source>
        <dbReference type="EMBL" id="KIK53717.1"/>
    </source>
</evidence>
<protein>
    <submittedName>
        <fullName evidence="1">Uncharacterized protein</fullName>
    </submittedName>
</protein>
<name>A0A0D0C726_9AGAR</name>
<dbReference type="AlphaFoldDB" id="A0A0D0C726"/>
<dbReference type="InterPro" id="IPR036537">
    <property type="entry name" value="Adaptor_Cbl_N_dom_sf"/>
</dbReference>
<dbReference type="EMBL" id="KN834825">
    <property type="protein sequence ID" value="KIK53717.1"/>
    <property type="molecule type" value="Genomic_DNA"/>
</dbReference>
<dbReference type="HOGENOM" id="CLU_1496380_0_0_1"/>
<gene>
    <name evidence="1" type="ORF">GYMLUDRAFT_926685</name>
</gene>
<dbReference type="GO" id="GO:0007166">
    <property type="term" value="P:cell surface receptor signaling pathway"/>
    <property type="evidence" value="ECO:0007669"/>
    <property type="project" value="InterPro"/>
</dbReference>